<name>A0A2W4U080_9CYAN</name>
<dbReference type="GO" id="GO:0004521">
    <property type="term" value="F:RNA endonuclease activity"/>
    <property type="evidence" value="ECO:0007669"/>
    <property type="project" value="InterPro"/>
</dbReference>
<dbReference type="GO" id="GO:0016075">
    <property type="term" value="P:rRNA catabolic process"/>
    <property type="evidence" value="ECO:0007669"/>
    <property type="project" value="TreeGrafter"/>
</dbReference>
<reference evidence="3" key="1">
    <citation type="submission" date="2018-04" db="EMBL/GenBank/DDBJ databases">
        <authorList>
            <person name="Cornet L."/>
        </authorList>
    </citation>
    <scope>NUCLEOTIDE SEQUENCE [LARGE SCALE GENOMIC DNA]</scope>
</reference>
<reference evidence="2 3" key="2">
    <citation type="submission" date="2018-06" db="EMBL/GenBank/DDBJ databases">
        <title>Metagenomic assembly of (sub)arctic Cyanobacteria and their associated microbiome from non-axenic cultures.</title>
        <authorList>
            <person name="Baurain D."/>
        </authorList>
    </citation>
    <scope>NUCLEOTIDE SEQUENCE [LARGE SCALE GENOMIC DNA]</scope>
    <source>
        <strain evidence="2">ULC129bin1</strain>
    </source>
</reference>
<dbReference type="InterPro" id="IPR002716">
    <property type="entry name" value="PIN_dom"/>
</dbReference>
<dbReference type="AlphaFoldDB" id="A0A2W4U080"/>
<evidence type="ECO:0000313" key="2">
    <source>
        <dbReference type="EMBL" id="PZO12440.1"/>
    </source>
</evidence>
<accession>A0A2W4U080</accession>
<dbReference type="Proteomes" id="UP000249354">
    <property type="component" value="Unassembled WGS sequence"/>
</dbReference>
<organism evidence="2 3">
    <name type="scientific">Leptolyngbya foveolarum</name>
    <dbReference type="NCBI Taxonomy" id="47253"/>
    <lineage>
        <taxon>Bacteria</taxon>
        <taxon>Bacillati</taxon>
        <taxon>Cyanobacteriota</taxon>
        <taxon>Cyanophyceae</taxon>
        <taxon>Leptolyngbyales</taxon>
        <taxon>Leptolyngbyaceae</taxon>
        <taxon>Leptolyngbya group</taxon>
        <taxon>Leptolyngbya</taxon>
    </lineage>
</organism>
<dbReference type="Gene3D" id="3.40.50.1010">
    <property type="entry name" value="5'-nuclease"/>
    <property type="match status" value="1"/>
</dbReference>
<evidence type="ECO:0000313" key="3">
    <source>
        <dbReference type="Proteomes" id="UP000249354"/>
    </source>
</evidence>
<dbReference type="EMBL" id="QBMC01000149">
    <property type="protein sequence ID" value="PZO12440.1"/>
    <property type="molecule type" value="Genomic_DNA"/>
</dbReference>
<dbReference type="SUPFAM" id="SSF88723">
    <property type="entry name" value="PIN domain-like"/>
    <property type="match status" value="1"/>
</dbReference>
<dbReference type="InterPro" id="IPR029060">
    <property type="entry name" value="PIN-like_dom_sf"/>
</dbReference>
<dbReference type="Pfam" id="PF01850">
    <property type="entry name" value="PIN"/>
    <property type="match status" value="1"/>
</dbReference>
<protein>
    <submittedName>
        <fullName evidence="2">VapC toxin family PIN domain ribonuclease</fullName>
    </submittedName>
</protein>
<comment type="caution">
    <text evidence="2">The sequence shown here is derived from an EMBL/GenBank/DDBJ whole genome shotgun (WGS) entry which is preliminary data.</text>
</comment>
<dbReference type="PANTHER" id="PTHR42188:SF1">
    <property type="entry name" value="23S RRNA-SPECIFIC ENDONUCLEASE VAPC20"/>
    <property type="match status" value="1"/>
</dbReference>
<dbReference type="InterPro" id="IPR039018">
    <property type="entry name" value="VapC20-like"/>
</dbReference>
<dbReference type="PANTHER" id="PTHR42188">
    <property type="entry name" value="23S RRNA-SPECIFIC ENDONUCLEASE VAPC20"/>
    <property type="match status" value="1"/>
</dbReference>
<gene>
    <name evidence="2" type="ORF">DCF25_17700</name>
</gene>
<feature type="domain" description="PIN" evidence="1">
    <location>
        <begin position="6"/>
        <end position="123"/>
    </location>
</feature>
<evidence type="ECO:0000259" key="1">
    <source>
        <dbReference type="Pfam" id="PF01850"/>
    </source>
</evidence>
<proteinExistence type="predicted"/>
<sequence length="141" mass="16248">MIADPLIDSGFLYAVMDSNDERHAKVIEALLSLRGKNIVLINAVIVETAYLLSERIGQSQMRCFLEMISGSQFKFEYVKQSDINRIREILEKYEDAKLDFTDAAITAIAERLNVRQILTVDRRDFGMIRPNHCEYFEILPS</sequence>